<dbReference type="PROSITE" id="PS00036">
    <property type="entry name" value="BZIP_BASIC"/>
    <property type="match status" value="1"/>
</dbReference>
<dbReference type="GO" id="GO:0000976">
    <property type="term" value="F:transcription cis-regulatory region binding"/>
    <property type="evidence" value="ECO:0007669"/>
    <property type="project" value="InterPro"/>
</dbReference>
<accession>A0A9Q8PMG2</accession>
<comment type="subcellular location">
    <subcellularLocation>
        <location evidence="1">Nucleus</location>
    </subcellularLocation>
</comment>
<dbReference type="OrthoDB" id="2590011at2759"/>
<dbReference type="PANTHER" id="PTHR40621:SF6">
    <property type="entry name" value="AP-1-LIKE TRANSCRIPTION FACTOR YAP1-RELATED"/>
    <property type="match status" value="1"/>
</dbReference>
<dbReference type="RefSeq" id="XP_047769611.1">
    <property type="nucleotide sequence ID" value="XM_047913616.1"/>
</dbReference>
<sequence length="447" mass="49934">MNQQRPLVPESSASVRSGSSRGDMDIKPTMPMPAMPQRKKKPGPKRDSKPAPNEKLERNRQAQRTHRERKEQYTKDLELEVMRLKELYVNSTRERDGAFKARDDATIEQDRLRVENHRLREENQRMREALQASNSSTDSGFDAMSVSCDATRKGSISTTDGFPGMVAPVNIQELAAQNSLAESRRPSVWEECESRGFASDDVMREPPIKIERSTAQQGSTHISAQLSAQLTMQLPAAGIDYDELGLDFVLTLEKPCMGHIQYLHVRAHNWQSGQDGNTMIPPMEVPDDGENQHISGHALMATAPPYSTVMEDPAQRYPTQYPHGLKREDLMNLLNLASQLETNEVELPPVKAWLRIMQDARLRQLGVSDFDLLKQNLLSKVHCYRFGAVIEDHDIEDALQQVLNWKTGNSANYGVAEPMPPPGHPSHMGSAPVHLAAPTSVPPGTAL</sequence>
<name>A0A9Q8PMG2_PASFU</name>
<dbReference type="InterPro" id="IPR046347">
    <property type="entry name" value="bZIP_sf"/>
</dbReference>
<gene>
    <name evidence="6" type="ORF">CLAFUR5_14468</name>
</gene>
<evidence type="ECO:0000259" key="5">
    <source>
        <dbReference type="PROSITE" id="PS00036"/>
    </source>
</evidence>
<dbReference type="InterPro" id="IPR004827">
    <property type="entry name" value="bZIP"/>
</dbReference>
<dbReference type="CDD" id="cd14688">
    <property type="entry name" value="bZIP_YAP"/>
    <property type="match status" value="1"/>
</dbReference>
<feature type="region of interest" description="Disordered" evidence="4">
    <location>
        <begin position="416"/>
        <end position="447"/>
    </location>
</feature>
<feature type="coiled-coil region" evidence="3">
    <location>
        <begin position="102"/>
        <end position="136"/>
    </location>
</feature>
<dbReference type="Proteomes" id="UP000756132">
    <property type="component" value="Chromosome 13"/>
</dbReference>
<feature type="compositionally biased region" description="Basic and acidic residues" evidence="4">
    <location>
        <begin position="44"/>
        <end position="60"/>
    </location>
</feature>
<dbReference type="Gene3D" id="1.20.5.170">
    <property type="match status" value="1"/>
</dbReference>
<reference evidence="6" key="1">
    <citation type="submission" date="2021-12" db="EMBL/GenBank/DDBJ databases">
        <authorList>
            <person name="Zaccaron A."/>
            <person name="Stergiopoulos I."/>
        </authorList>
    </citation>
    <scope>NUCLEOTIDE SEQUENCE</scope>
    <source>
        <strain evidence="6">Race5_Kim</strain>
    </source>
</reference>
<evidence type="ECO:0000256" key="1">
    <source>
        <dbReference type="ARBA" id="ARBA00004123"/>
    </source>
</evidence>
<evidence type="ECO:0000256" key="3">
    <source>
        <dbReference type="SAM" id="Coils"/>
    </source>
</evidence>
<dbReference type="GO" id="GO:0001228">
    <property type="term" value="F:DNA-binding transcription activator activity, RNA polymerase II-specific"/>
    <property type="evidence" value="ECO:0007669"/>
    <property type="project" value="TreeGrafter"/>
</dbReference>
<proteinExistence type="predicted"/>
<evidence type="ECO:0000256" key="2">
    <source>
        <dbReference type="ARBA" id="ARBA00023242"/>
    </source>
</evidence>
<dbReference type="Gene3D" id="1.10.238.100">
    <property type="entry name" value="YAP1 redox domain. Chain B"/>
    <property type="match status" value="1"/>
</dbReference>
<evidence type="ECO:0000256" key="4">
    <source>
        <dbReference type="SAM" id="MobiDB-lite"/>
    </source>
</evidence>
<feature type="compositionally biased region" description="Low complexity" evidence="4">
    <location>
        <begin position="11"/>
        <end position="21"/>
    </location>
</feature>
<keyword evidence="3" id="KW-0175">Coiled coil</keyword>
<keyword evidence="2" id="KW-0539">Nucleus</keyword>
<organism evidence="6 7">
    <name type="scientific">Passalora fulva</name>
    <name type="common">Tomato leaf mold</name>
    <name type="synonym">Cladosporium fulvum</name>
    <dbReference type="NCBI Taxonomy" id="5499"/>
    <lineage>
        <taxon>Eukaryota</taxon>
        <taxon>Fungi</taxon>
        <taxon>Dikarya</taxon>
        <taxon>Ascomycota</taxon>
        <taxon>Pezizomycotina</taxon>
        <taxon>Dothideomycetes</taxon>
        <taxon>Dothideomycetidae</taxon>
        <taxon>Mycosphaerellales</taxon>
        <taxon>Mycosphaerellaceae</taxon>
        <taxon>Fulvia</taxon>
    </lineage>
</organism>
<dbReference type="SUPFAM" id="SSF57959">
    <property type="entry name" value="Leucine zipper domain"/>
    <property type="match status" value="1"/>
</dbReference>
<feature type="region of interest" description="Disordered" evidence="4">
    <location>
        <begin position="1"/>
        <end position="74"/>
    </location>
</feature>
<dbReference type="AlphaFoldDB" id="A0A9Q8PMG2"/>
<dbReference type="KEGG" id="ffu:CLAFUR5_14468"/>
<protein>
    <recommendedName>
        <fullName evidence="5">BZIP domain-containing protein</fullName>
    </recommendedName>
</protein>
<dbReference type="GO" id="GO:0090575">
    <property type="term" value="C:RNA polymerase II transcription regulator complex"/>
    <property type="evidence" value="ECO:0007669"/>
    <property type="project" value="TreeGrafter"/>
</dbReference>
<reference evidence="6" key="2">
    <citation type="journal article" date="2022" name="Microb. Genom.">
        <title>A chromosome-scale genome assembly of the tomato pathogen Cladosporium fulvum reveals a compartmentalized genome architecture and the presence of a dispensable chromosome.</title>
        <authorList>
            <person name="Zaccaron A.Z."/>
            <person name="Chen L.H."/>
            <person name="Samaras A."/>
            <person name="Stergiopoulos I."/>
        </authorList>
    </citation>
    <scope>NUCLEOTIDE SEQUENCE</scope>
    <source>
        <strain evidence="6">Race5_Kim</strain>
    </source>
</reference>
<dbReference type="InterPro" id="IPR050936">
    <property type="entry name" value="AP-1-like"/>
</dbReference>
<keyword evidence="7" id="KW-1185">Reference proteome</keyword>
<dbReference type="PANTHER" id="PTHR40621">
    <property type="entry name" value="TRANSCRIPTION FACTOR KAPC-RELATED"/>
    <property type="match status" value="1"/>
</dbReference>
<evidence type="ECO:0000313" key="6">
    <source>
        <dbReference type="EMBL" id="UJO25245.1"/>
    </source>
</evidence>
<feature type="domain" description="BZIP" evidence="5">
    <location>
        <begin position="55"/>
        <end position="69"/>
    </location>
</feature>
<dbReference type="GeneID" id="71994346"/>
<dbReference type="EMBL" id="CP090175">
    <property type="protein sequence ID" value="UJO25245.1"/>
    <property type="molecule type" value="Genomic_DNA"/>
</dbReference>
<evidence type="ECO:0000313" key="7">
    <source>
        <dbReference type="Proteomes" id="UP000756132"/>
    </source>
</evidence>